<dbReference type="AlphaFoldDB" id="A0AAJ1BAB6"/>
<evidence type="ECO:0000259" key="10">
    <source>
        <dbReference type="Pfam" id="PF01467"/>
    </source>
</evidence>
<dbReference type="Proteomes" id="UP001200537">
    <property type="component" value="Unassembled WGS sequence"/>
</dbReference>
<comment type="function">
    <text evidence="9">Reversibly transfers an adenylyl group from ATP to 4'-phosphopantetheine, yielding dephospho-CoA (dPCoA) and pyrophosphate.</text>
</comment>
<reference evidence="11" key="1">
    <citation type="submission" date="2022-01" db="EMBL/GenBank/DDBJ databases">
        <title>Collection of gut derived symbiotic bacterial strains cultured from healthy donors.</title>
        <authorList>
            <person name="Lin H."/>
            <person name="Kohout C."/>
            <person name="Waligurski E."/>
            <person name="Pamer E.G."/>
        </authorList>
    </citation>
    <scope>NUCLEOTIDE SEQUENCE</scope>
    <source>
        <strain evidence="11">DFI.7.46</strain>
    </source>
</reference>
<dbReference type="GO" id="GO:0005737">
    <property type="term" value="C:cytoplasm"/>
    <property type="evidence" value="ECO:0007669"/>
    <property type="project" value="UniProtKB-SubCell"/>
</dbReference>
<comment type="similarity">
    <text evidence="9">Belongs to the bacterial CoaD family.</text>
</comment>
<feature type="binding site" evidence="9">
    <location>
        <position position="73"/>
    </location>
    <ligand>
        <name>substrate</name>
    </ligand>
</feature>
<dbReference type="NCBIfam" id="TIGR00125">
    <property type="entry name" value="cyt_tran_rel"/>
    <property type="match status" value="1"/>
</dbReference>
<keyword evidence="3 9" id="KW-0548">Nucleotidyltransferase</keyword>
<evidence type="ECO:0000256" key="4">
    <source>
        <dbReference type="ARBA" id="ARBA00022741"/>
    </source>
</evidence>
<evidence type="ECO:0000313" key="11">
    <source>
        <dbReference type="EMBL" id="MCG4617238.1"/>
    </source>
</evidence>
<sequence>MSTVVCVGSYDPLTYGHLDVISRAAHIFDRVIVAVAKNSKKTYLFPASKREEFIVQATADLANVQVVTWEGLACDLATRYQAAALVKGIRNSKDTDSEMTQAFANRQLSGIDTILIPTSPENALISSSVVKEIAAYGGDVSGFVPPEVAQALQQEFDAFSGNENPTRESDNPPA</sequence>
<feature type="binding site" evidence="9">
    <location>
        <begin position="122"/>
        <end position="128"/>
    </location>
    <ligand>
        <name>ATP</name>
        <dbReference type="ChEBI" id="CHEBI:30616"/>
    </ligand>
</feature>
<keyword evidence="1 9" id="KW-0963">Cytoplasm</keyword>
<keyword evidence="7 9" id="KW-0173">Coenzyme A biosynthesis</keyword>
<dbReference type="SUPFAM" id="SSF52374">
    <property type="entry name" value="Nucleotidylyl transferase"/>
    <property type="match status" value="1"/>
</dbReference>
<dbReference type="GO" id="GO:0004595">
    <property type="term" value="F:pantetheine-phosphate adenylyltransferase activity"/>
    <property type="evidence" value="ECO:0007669"/>
    <property type="project" value="UniProtKB-UniRule"/>
</dbReference>
<dbReference type="GO" id="GO:0015937">
    <property type="term" value="P:coenzyme A biosynthetic process"/>
    <property type="evidence" value="ECO:0007669"/>
    <property type="project" value="UniProtKB-UniRule"/>
</dbReference>
<feature type="domain" description="Cytidyltransferase-like" evidence="10">
    <location>
        <begin position="5"/>
        <end position="132"/>
    </location>
</feature>
<dbReference type="Gene3D" id="3.40.50.620">
    <property type="entry name" value="HUPs"/>
    <property type="match status" value="1"/>
</dbReference>
<dbReference type="GO" id="GO:0005524">
    <property type="term" value="F:ATP binding"/>
    <property type="evidence" value="ECO:0007669"/>
    <property type="project" value="UniProtKB-KW"/>
</dbReference>
<feature type="binding site" evidence="9">
    <location>
        <position position="9"/>
    </location>
    <ligand>
        <name>substrate</name>
    </ligand>
</feature>
<organism evidence="11 12">
    <name type="scientific">Varibaculum cambriense</name>
    <dbReference type="NCBI Taxonomy" id="184870"/>
    <lineage>
        <taxon>Bacteria</taxon>
        <taxon>Bacillati</taxon>
        <taxon>Actinomycetota</taxon>
        <taxon>Actinomycetes</taxon>
        <taxon>Actinomycetales</taxon>
        <taxon>Actinomycetaceae</taxon>
        <taxon>Varibaculum</taxon>
    </lineage>
</organism>
<evidence type="ECO:0000256" key="2">
    <source>
        <dbReference type="ARBA" id="ARBA00022679"/>
    </source>
</evidence>
<accession>A0AAJ1BAB6</accession>
<dbReference type="PANTHER" id="PTHR21342">
    <property type="entry name" value="PHOSPHOPANTETHEINE ADENYLYLTRANSFERASE"/>
    <property type="match status" value="1"/>
</dbReference>
<protein>
    <recommendedName>
        <fullName evidence="9">Phosphopantetheine adenylyltransferase</fullName>
        <ecNumber evidence="9">2.7.7.3</ecNumber>
    </recommendedName>
    <alternativeName>
        <fullName evidence="9">Dephospho-CoA pyrophosphorylase</fullName>
    </alternativeName>
    <alternativeName>
        <fullName evidence="9">Pantetheine-phosphate adenylyltransferase</fullName>
        <shortName evidence="9">PPAT</shortName>
    </alternativeName>
</protein>
<dbReference type="NCBIfam" id="TIGR01510">
    <property type="entry name" value="coaD_prev_kdtB"/>
    <property type="match status" value="1"/>
</dbReference>
<comment type="subcellular location">
    <subcellularLocation>
        <location evidence="9">Cytoplasm</location>
    </subcellularLocation>
</comment>
<comment type="cofactor">
    <cofactor evidence="9">
        <name>Mg(2+)</name>
        <dbReference type="ChEBI" id="CHEBI:18420"/>
    </cofactor>
</comment>
<keyword evidence="5 9" id="KW-0067">ATP-binding</keyword>
<evidence type="ECO:0000256" key="1">
    <source>
        <dbReference type="ARBA" id="ARBA00022490"/>
    </source>
</evidence>
<proteinExistence type="inferred from homology"/>
<comment type="catalytic activity">
    <reaction evidence="8 9">
        <text>(R)-4'-phosphopantetheine + ATP + H(+) = 3'-dephospho-CoA + diphosphate</text>
        <dbReference type="Rhea" id="RHEA:19801"/>
        <dbReference type="ChEBI" id="CHEBI:15378"/>
        <dbReference type="ChEBI" id="CHEBI:30616"/>
        <dbReference type="ChEBI" id="CHEBI:33019"/>
        <dbReference type="ChEBI" id="CHEBI:57328"/>
        <dbReference type="ChEBI" id="CHEBI:61723"/>
        <dbReference type="EC" id="2.7.7.3"/>
    </reaction>
</comment>
<name>A0AAJ1BAB6_9ACTO</name>
<evidence type="ECO:0000256" key="6">
    <source>
        <dbReference type="ARBA" id="ARBA00022842"/>
    </source>
</evidence>
<comment type="subunit">
    <text evidence="9">Homohexamer.</text>
</comment>
<dbReference type="RefSeq" id="WP_238127522.1">
    <property type="nucleotide sequence ID" value="NZ_JAKNHJ010000003.1"/>
</dbReference>
<evidence type="ECO:0000256" key="9">
    <source>
        <dbReference type="HAMAP-Rule" id="MF_00151"/>
    </source>
</evidence>
<evidence type="ECO:0000313" key="12">
    <source>
        <dbReference type="Proteomes" id="UP001200537"/>
    </source>
</evidence>
<evidence type="ECO:0000256" key="3">
    <source>
        <dbReference type="ARBA" id="ARBA00022695"/>
    </source>
</evidence>
<feature type="site" description="Transition state stabilizer" evidence="9">
    <location>
        <position position="17"/>
    </location>
</feature>
<dbReference type="PRINTS" id="PR01020">
    <property type="entry name" value="LPSBIOSNTHSS"/>
</dbReference>
<keyword evidence="2 9" id="KW-0808">Transferase</keyword>
<dbReference type="InterPro" id="IPR004821">
    <property type="entry name" value="Cyt_trans-like"/>
</dbReference>
<feature type="binding site" evidence="9">
    <location>
        <position position="98"/>
    </location>
    <ligand>
        <name>ATP</name>
        <dbReference type="ChEBI" id="CHEBI:30616"/>
    </ligand>
</feature>
<feature type="binding site" evidence="9">
    <location>
        <position position="17"/>
    </location>
    <ligand>
        <name>ATP</name>
        <dbReference type="ChEBI" id="CHEBI:30616"/>
    </ligand>
</feature>
<evidence type="ECO:0000256" key="5">
    <source>
        <dbReference type="ARBA" id="ARBA00022840"/>
    </source>
</evidence>
<comment type="pathway">
    <text evidence="9">Cofactor biosynthesis; coenzyme A biosynthesis; CoA from (R)-pantothenate: step 4/5.</text>
</comment>
<gene>
    <name evidence="9 11" type="primary">coaD</name>
    <name evidence="11" type="ORF">L0M99_01835</name>
</gene>
<dbReference type="InterPro" id="IPR014729">
    <property type="entry name" value="Rossmann-like_a/b/a_fold"/>
</dbReference>
<evidence type="ECO:0000256" key="7">
    <source>
        <dbReference type="ARBA" id="ARBA00022993"/>
    </source>
</evidence>
<comment type="caution">
    <text evidence="11">The sequence shown here is derived from an EMBL/GenBank/DDBJ whole genome shotgun (WGS) entry which is preliminary data.</text>
</comment>
<evidence type="ECO:0000256" key="8">
    <source>
        <dbReference type="ARBA" id="ARBA00029346"/>
    </source>
</evidence>
<dbReference type="HAMAP" id="MF_00151">
    <property type="entry name" value="PPAT_bact"/>
    <property type="match status" value="1"/>
</dbReference>
<feature type="binding site" evidence="9">
    <location>
        <position position="87"/>
    </location>
    <ligand>
        <name>substrate</name>
    </ligand>
</feature>
<dbReference type="EMBL" id="JAKNHJ010000003">
    <property type="protein sequence ID" value="MCG4617238.1"/>
    <property type="molecule type" value="Genomic_DNA"/>
</dbReference>
<dbReference type="PANTHER" id="PTHR21342:SF1">
    <property type="entry name" value="PHOSPHOPANTETHEINE ADENYLYLTRANSFERASE"/>
    <property type="match status" value="1"/>
</dbReference>
<dbReference type="InterPro" id="IPR001980">
    <property type="entry name" value="PPAT"/>
</dbReference>
<dbReference type="CDD" id="cd02163">
    <property type="entry name" value="PPAT"/>
    <property type="match status" value="1"/>
</dbReference>
<keyword evidence="6 9" id="KW-0460">Magnesium</keyword>
<keyword evidence="4 9" id="KW-0547">Nucleotide-binding</keyword>
<dbReference type="Pfam" id="PF01467">
    <property type="entry name" value="CTP_transf_like"/>
    <property type="match status" value="1"/>
</dbReference>
<dbReference type="EC" id="2.7.7.3" evidence="9"/>
<feature type="binding site" evidence="9">
    <location>
        <begin position="9"/>
        <end position="10"/>
    </location>
    <ligand>
        <name>ATP</name>
        <dbReference type="ChEBI" id="CHEBI:30616"/>
    </ligand>
</feature>
<feature type="binding site" evidence="9">
    <location>
        <position position="41"/>
    </location>
    <ligand>
        <name>substrate</name>
    </ligand>
</feature>
<feature type="binding site" evidence="9">
    <location>
        <begin position="88"/>
        <end position="90"/>
    </location>
    <ligand>
        <name>ATP</name>
        <dbReference type="ChEBI" id="CHEBI:30616"/>
    </ligand>
</feature>